<reference evidence="6" key="1">
    <citation type="submission" date="2017-02" db="EMBL/GenBank/DDBJ databases">
        <authorList>
            <person name="Rodrigo-Torres L."/>
            <person name="Arahal R.D."/>
            <person name="Lucena T."/>
        </authorList>
    </citation>
    <scope>NUCLEOTIDE SEQUENCE [LARGE SCALE GENOMIC DNA]</scope>
    <source>
        <strain evidence="6">CECT 7878</strain>
    </source>
</reference>
<dbReference type="SMART" id="SM00345">
    <property type="entry name" value="HTH_GNTR"/>
    <property type="match status" value="1"/>
</dbReference>
<feature type="domain" description="HTH gntR-type" evidence="4">
    <location>
        <begin position="4"/>
        <end position="72"/>
    </location>
</feature>
<dbReference type="STRING" id="1123498.VR7878_02538"/>
<accession>A0A1R4LMT3</accession>
<dbReference type="CDD" id="cd07377">
    <property type="entry name" value="WHTH_GntR"/>
    <property type="match status" value="1"/>
</dbReference>
<evidence type="ECO:0000313" key="6">
    <source>
        <dbReference type="Proteomes" id="UP000188276"/>
    </source>
</evidence>
<evidence type="ECO:0000256" key="2">
    <source>
        <dbReference type="ARBA" id="ARBA00023125"/>
    </source>
</evidence>
<dbReference type="Gene3D" id="1.20.120.530">
    <property type="entry name" value="GntR ligand-binding domain-like"/>
    <property type="match status" value="1"/>
</dbReference>
<sequence length="230" mass="25749">MSPEKSYMKVVNYLLNQIQNGVYVQGDRLPAERKLVEELGVSRTNVREAMVVLEIHGIAEIISGSGVILKKDDFTGIHIGSLADSVLSISEVLETRKVIEPQIAALAAIRITEDELNELENYLMLMKSSQFISDRELRKATSIDADCQFHNCIARACRNAMLSQIQKEIFSTHLNNETRKRMDKLASEPAADGYWIGDHTRIFAAIKNKDPQQAEQAVLNHINNVITALS</sequence>
<protein>
    <submittedName>
        <fullName evidence="5">HTH-type transcriptional regulator LutR</fullName>
    </submittedName>
</protein>
<dbReference type="InterPro" id="IPR008920">
    <property type="entry name" value="TF_FadR/GntR_C"/>
</dbReference>
<keyword evidence="3" id="KW-0804">Transcription</keyword>
<evidence type="ECO:0000259" key="4">
    <source>
        <dbReference type="PROSITE" id="PS50949"/>
    </source>
</evidence>
<gene>
    <name evidence="5" type="primary">lutR_1</name>
    <name evidence="5" type="ORF">VR7878_02538</name>
</gene>
<dbReference type="Pfam" id="PF00392">
    <property type="entry name" value="GntR"/>
    <property type="match status" value="1"/>
</dbReference>
<dbReference type="OrthoDB" id="5450856at2"/>
<dbReference type="AlphaFoldDB" id="A0A1R4LMT3"/>
<dbReference type="InterPro" id="IPR036388">
    <property type="entry name" value="WH-like_DNA-bd_sf"/>
</dbReference>
<keyword evidence="2" id="KW-0238">DNA-binding</keyword>
<dbReference type="Pfam" id="PF07729">
    <property type="entry name" value="FCD"/>
    <property type="match status" value="1"/>
</dbReference>
<dbReference type="InterPro" id="IPR036390">
    <property type="entry name" value="WH_DNA-bd_sf"/>
</dbReference>
<proteinExistence type="predicted"/>
<dbReference type="PANTHER" id="PTHR43537:SF5">
    <property type="entry name" value="UXU OPERON TRANSCRIPTIONAL REGULATOR"/>
    <property type="match status" value="1"/>
</dbReference>
<keyword evidence="1" id="KW-0805">Transcription regulation</keyword>
<dbReference type="Gene3D" id="1.10.10.10">
    <property type="entry name" value="Winged helix-like DNA-binding domain superfamily/Winged helix DNA-binding domain"/>
    <property type="match status" value="1"/>
</dbReference>
<evidence type="ECO:0000313" key="5">
    <source>
        <dbReference type="EMBL" id="SJN57892.1"/>
    </source>
</evidence>
<dbReference type="InterPro" id="IPR000524">
    <property type="entry name" value="Tscrpt_reg_HTH_GntR"/>
</dbReference>
<organism evidence="5 6">
    <name type="scientific">Vibrio ruber (strain DSM 16370 / JCM 11486 / BCRC 17186 / CECT 7878 / LMG 23124 / VR1)</name>
    <dbReference type="NCBI Taxonomy" id="1123498"/>
    <lineage>
        <taxon>Bacteria</taxon>
        <taxon>Pseudomonadati</taxon>
        <taxon>Pseudomonadota</taxon>
        <taxon>Gammaproteobacteria</taxon>
        <taxon>Vibrionales</taxon>
        <taxon>Vibrionaceae</taxon>
        <taxon>Vibrio</taxon>
    </lineage>
</organism>
<dbReference type="SUPFAM" id="SSF48008">
    <property type="entry name" value="GntR ligand-binding domain-like"/>
    <property type="match status" value="1"/>
</dbReference>
<dbReference type="SUPFAM" id="SSF46785">
    <property type="entry name" value="Winged helix' DNA-binding domain"/>
    <property type="match status" value="1"/>
</dbReference>
<dbReference type="PROSITE" id="PS50949">
    <property type="entry name" value="HTH_GNTR"/>
    <property type="match status" value="1"/>
</dbReference>
<evidence type="ECO:0000256" key="1">
    <source>
        <dbReference type="ARBA" id="ARBA00023015"/>
    </source>
</evidence>
<dbReference type="EMBL" id="FULE01000033">
    <property type="protein sequence ID" value="SJN57892.1"/>
    <property type="molecule type" value="Genomic_DNA"/>
</dbReference>
<dbReference type="Proteomes" id="UP000188276">
    <property type="component" value="Unassembled WGS sequence"/>
</dbReference>
<evidence type="ECO:0000256" key="3">
    <source>
        <dbReference type="ARBA" id="ARBA00023163"/>
    </source>
</evidence>
<dbReference type="GO" id="GO:0003677">
    <property type="term" value="F:DNA binding"/>
    <property type="evidence" value="ECO:0007669"/>
    <property type="project" value="UniProtKB-KW"/>
</dbReference>
<dbReference type="SMART" id="SM00895">
    <property type="entry name" value="FCD"/>
    <property type="match status" value="1"/>
</dbReference>
<dbReference type="InterPro" id="IPR011711">
    <property type="entry name" value="GntR_C"/>
</dbReference>
<dbReference type="GO" id="GO:0003700">
    <property type="term" value="F:DNA-binding transcription factor activity"/>
    <property type="evidence" value="ECO:0007669"/>
    <property type="project" value="InterPro"/>
</dbReference>
<name>A0A1R4LMT3_VIBR1</name>
<dbReference type="PANTHER" id="PTHR43537">
    <property type="entry name" value="TRANSCRIPTIONAL REGULATOR, GNTR FAMILY"/>
    <property type="match status" value="1"/>
</dbReference>
<dbReference type="PRINTS" id="PR00035">
    <property type="entry name" value="HTHGNTR"/>
</dbReference>
<dbReference type="RefSeq" id="WP_077336499.1">
    <property type="nucleotide sequence ID" value="NZ_FULE01000033.1"/>
</dbReference>
<keyword evidence="6" id="KW-1185">Reference proteome</keyword>